<reference evidence="4 5" key="1">
    <citation type="submission" date="2017-09" db="EMBL/GenBank/DDBJ databases">
        <title>Biocontrol bacteria screening and application from spent mushroom substrate.</title>
        <authorList>
            <person name="Sun X."/>
        </authorList>
    </citation>
    <scope>NUCLEOTIDE SEQUENCE [LARGE SCALE GENOMIC DNA]</scope>
    <source>
        <strain evidence="4 5">100374</strain>
    </source>
</reference>
<dbReference type="RefSeq" id="WP_099683572.1">
    <property type="nucleotide sequence ID" value="NZ_JBOIRJ010000004.1"/>
</dbReference>
<dbReference type="EMBL" id="NWUW01000003">
    <property type="protein sequence ID" value="PIE96197.1"/>
    <property type="molecule type" value="Genomic_DNA"/>
</dbReference>
<dbReference type="PANTHER" id="PTHR11783">
    <property type="entry name" value="SULFOTRANSFERASE SULT"/>
    <property type="match status" value="1"/>
</dbReference>
<dbReference type="AlphaFoldDB" id="A0A2G6QH70"/>
<dbReference type="Pfam" id="PF00685">
    <property type="entry name" value="Sulfotransfer_1"/>
    <property type="match status" value="1"/>
</dbReference>
<gene>
    <name evidence="4" type="ORF">CO726_05470</name>
</gene>
<protein>
    <recommendedName>
        <fullName evidence="3">Sulfotransferase domain-containing protein</fullName>
    </recommendedName>
</protein>
<organism evidence="4 5">
    <name type="scientific">Bacillus fungorum</name>
    <dbReference type="NCBI Taxonomy" id="2039284"/>
    <lineage>
        <taxon>Bacteria</taxon>
        <taxon>Bacillati</taxon>
        <taxon>Bacillota</taxon>
        <taxon>Bacilli</taxon>
        <taxon>Bacillales</taxon>
        <taxon>Bacillaceae</taxon>
        <taxon>Bacillus</taxon>
    </lineage>
</organism>
<proteinExistence type="inferred from homology"/>
<evidence type="ECO:0000313" key="5">
    <source>
        <dbReference type="Proteomes" id="UP000228484"/>
    </source>
</evidence>
<evidence type="ECO:0000256" key="2">
    <source>
        <dbReference type="ARBA" id="ARBA00022679"/>
    </source>
</evidence>
<dbReference type="InterPro" id="IPR000863">
    <property type="entry name" value="Sulfotransferase_dom"/>
</dbReference>
<dbReference type="SUPFAM" id="SSF52540">
    <property type="entry name" value="P-loop containing nucleoside triphosphate hydrolases"/>
    <property type="match status" value="1"/>
</dbReference>
<evidence type="ECO:0000256" key="1">
    <source>
        <dbReference type="ARBA" id="ARBA00005771"/>
    </source>
</evidence>
<evidence type="ECO:0000259" key="3">
    <source>
        <dbReference type="Pfam" id="PF00685"/>
    </source>
</evidence>
<name>A0A2G6QH70_9BACI</name>
<accession>A0A2G6QH70</accession>
<evidence type="ECO:0000313" key="4">
    <source>
        <dbReference type="EMBL" id="PIE96197.1"/>
    </source>
</evidence>
<keyword evidence="5" id="KW-1185">Reference proteome</keyword>
<keyword evidence="2" id="KW-0808">Transferase</keyword>
<dbReference type="Gene3D" id="3.40.50.300">
    <property type="entry name" value="P-loop containing nucleotide triphosphate hydrolases"/>
    <property type="match status" value="1"/>
</dbReference>
<dbReference type="InterPro" id="IPR027417">
    <property type="entry name" value="P-loop_NTPase"/>
</dbReference>
<comment type="similarity">
    <text evidence="1">Belongs to the sulfotransferase 1 family.</text>
</comment>
<comment type="caution">
    <text evidence="4">The sequence shown here is derived from an EMBL/GenBank/DDBJ whole genome shotgun (WGS) entry which is preliminary data.</text>
</comment>
<feature type="domain" description="Sulfotransferase" evidence="3">
    <location>
        <begin position="9"/>
        <end position="244"/>
    </location>
</feature>
<sequence length="253" mass="29584">MQMSVCNGFLVSTVPKSGTHLLMQILEAVPLMNLKKFYYFETSCKQTNLEQLNNFKKELLSLKKYDALLGHHWYSSHCKELLDSLKVKHVYLYRDPRDVIISYINHCIRFNDQPISGILKSCTSIQEAILMVLSGNNNEYPRFIELFNPTYQWIEFKNDSNFYCISYESLVSIDTRYDTIYKLIEFLYDDLPLSISEMTNLGMKGINPDTCPTFHKGEIGQWANFFDEVVKEHFKDAIGNLLIETGYEKDNNW</sequence>
<dbReference type="GO" id="GO:0008146">
    <property type="term" value="F:sulfotransferase activity"/>
    <property type="evidence" value="ECO:0007669"/>
    <property type="project" value="InterPro"/>
</dbReference>
<dbReference type="Proteomes" id="UP000228484">
    <property type="component" value="Unassembled WGS sequence"/>
</dbReference>